<feature type="compositionally biased region" description="Basic residues" evidence="1">
    <location>
        <begin position="1"/>
        <end position="27"/>
    </location>
</feature>
<organism evidence="2">
    <name type="scientific">marine metagenome</name>
    <dbReference type="NCBI Taxonomy" id="408172"/>
    <lineage>
        <taxon>unclassified sequences</taxon>
        <taxon>metagenomes</taxon>
        <taxon>ecological metagenomes</taxon>
    </lineage>
</organism>
<dbReference type="EMBL" id="UINC01041771">
    <property type="protein sequence ID" value="SVB43502.1"/>
    <property type="molecule type" value="Genomic_DNA"/>
</dbReference>
<dbReference type="AlphaFoldDB" id="A0A382DZI0"/>
<accession>A0A382DZI0</accession>
<gene>
    <name evidence="2" type="ORF">METZ01_LOCUS196356</name>
</gene>
<sequence>MGHRIKKGKVMNKVRPVNKRNTAKQQKRIRDNAEVLKSLESASVSNA</sequence>
<evidence type="ECO:0000313" key="2">
    <source>
        <dbReference type="EMBL" id="SVB43502.1"/>
    </source>
</evidence>
<protein>
    <submittedName>
        <fullName evidence="2">Uncharacterized protein</fullName>
    </submittedName>
</protein>
<proteinExistence type="predicted"/>
<reference evidence="2" key="1">
    <citation type="submission" date="2018-05" db="EMBL/GenBank/DDBJ databases">
        <authorList>
            <person name="Lanie J.A."/>
            <person name="Ng W.-L."/>
            <person name="Kazmierczak K.M."/>
            <person name="Andrzejewski T.M."/>
            <person name="Davidsen T.M."/>
            <person name="Wayne K.J."/>
            <person name="Tettelin H."/>
            <person name="Glass J.I."/>
            <person name="Rusch D."/>
            <person name="Podicherti R."/>
            <person name="Tsui H.-C.T."/>
            <person name="Winkler M.E."/>
        </authorList>
    </citation>
    <scope>NUCLEOTIDE SEQUENCE</scope>
</reference>
<evidence type="ECO:0000256" key="1">
    <source>
        <dbReference type="SAM" id="MobiDB-lite"/>
    </source>
</evidence>
<feature type="region of interest" description="Disordered" evidence="1">
    <location>
        <begin position="1"/>
        <end position="47"/>
    </location>
</feature>
<name>A0A382DZI0_9ZZZZ</name>